<evidence type="ECO:0000259" key="1">
    <source>
        <dbReference type="Pfam" id="PF22483"/>
    </source>
</evidence>
<evidence type="ECO:0000313" key="2">
    <source>
        <dbReference type="EMBL" id="GAG28620.1"/>
    </source>
</evidence>
<dbReference type="EMBL" id="BARS01047592">
    <property type="protein sequence ID" value="GAG28620.1"/>
    <property type="molecule type" value="Genomic_DNA"/>
</dbReference>
<feature type="domain" description="Transposase for insertion sequence element IS21-like C-terminal" evidence="1">
    <location>
        <begin position="2"/>
        <end position="50"/>
    </location>
</feature>
<comment type="caution">
    <text evidence="2">The sequence shown here is derived from an EMBL/GenBank/DDBJ whole genome shotgun (WGS) entry which is preliminary data.</text>
</comment>
<name>X0WDB0_9ZZZZ</name>
<proteinExistence type="predicted"/>
<feature type="non-terminal residue" evidence="2">
    <location>
        <position position="1"/>
    </location>
</feature>
<protein>
    <recommendedName>
        <fullName evidence="1">Transposase for insertion sequence element IS21-like C-terminal domain-containing protein</fullName>
    </recommendedName>
</protein>
<sequence>HVDRNTYSVDSRLIGERVDLRVYAEHLEVWYGQKVVQRLPRLRGRNKHRINYRHVIDWLVRKPGAFEDYRYREDLFPTSRFRMAYDALRESKTERADKEYLQILYLATHQSESAVDEALRVLLAEDRPVTANSVESLVRREEEIPAVTEVTVEEFDLSHFDSLFTDKEVWDDFQEGCERDVDGVLA</sequence>
<organism evidence="2">
    <name type="scientific">marine sediment metagenome</name>
    <dbReference type="NCBI Taxonomy" id="412755"/>
    <lineage>
        <taxon>unclassified sequences</taxon>
        <taxon>metagenomes</taxon>
        <taxon>ecological metagenomes</taxon>
    </lineage>
</organism>
<dbReference type="PANTHER" id="PTHR35004:SF7">
    <property type="entry name" value="INTEGRASE PROTEIN"/>
    <property type="match status" value="1"/>
</dbReference>
<dbReference type="PANTHER" id="PTHR35004">
    <property type="entry name" value="TRANSPOSASE RV3428C-RELATED"/>
    <property type="match status" value="1"/>
</dbReference>
<dbReference type="InterPro" id="IPR054353">
    <property type="entry name" value="IstA-like_C"/>
</dbReference>
<dbReference type="Pfam" id="PF22483">
    <property type="entry name" value="Mu-transpos_C_2"/>
    <property type="match status" value="1"/>
</dbReference>
<reference evidence="2" key="1">
    <citation type="journal article" date="2014" name="Front. Microbiol.">
        <title>High frequency of phylogenetically diverse reductive dehalogenase-homologous genes in deep subseafloor sedimentary metagenomes.</title>
        <authorList>
            <person name="Kawai M."/>
            <person name="Futagami T."/>
            <person name="Toyoda A."/>
            <person name="Takaki Y."/>
            <person name="Nishi S."/>
            <person name="Hori S."/>
            <person name="Arai W."/>
            <person name="Tsubouchi T."/>
            <person name="Morono Y."/>
            <person name="Uchiyama I."/>
            <person name="Ito T."/>
            <person name="Fujiyama A."/>
            <person name="Inagaki F."/>
            <person name="Takami H."/>
        </authorList>
    </citation>
    <scope>NUCLEOTIDE SEQUENCE</scope>
    <source>
        <strain evidence="2">Expedition CK06-06</strain>
    </source>
</reference>
<dbReference type="AlphaFoldDB" id="X0WDB0"/>
<accession>X0WDB0</accession>
<gene>
    <name evidence="2" type="ORF">S01H1_71469</name>
</gene>